<dbReference type="AlphaFoldDB" id="A0AAD4PTT4"/>
<feature type="region of interest" description="Disordered" evidence="1">
    <location>
        <begin position="160"/>
        <end position="189"/>
    </location>
</feature>
<dbReference type="RefSeq" id="XP_046065635.1">
    <property type="nucleotide sequence ID" value="XM_046221582.1"/>
</dbReference>
<evidence type="ECO:0000256" key="1">
    <source>
        <dbReference type="SAM" id="MobiDB-lite"/>
    </source>
</evidence>
<reference evidence="2" key="1">
    <citation type="submission" date="2021-12" db="EMBL/GenBank/DDBJ databases">
        <title>Convergent genome expansion in fungi linked to evolution of root-endophyte symbiosis.</title>
        <authorList>
            <consortium name="DOE Joint Genome Institute"/>
            <person name="Ke Y.-H."/>
            <person name="Bonito G."/>
            <person name="Liao H.-L."/>
            <person name="Looney B."/>
            <person name="Rojas-Flechas A."/>
            <person name="Nash J."/>
            <person name="Hameed K."/>
            <person name="Schadt C."/>
            <person name="Martin F."/>
            <person name="Crous P.W."/>
            <person name="Miettinen O."/>
            <person name="Magnuson J.K."/>
            <person name="Labbe J."/>
            <person name="Jacobson D."/>
            <person name="Doktycz M.J."/>
            <person name="Veneault-Fourrey C."/>
            <person name="Kuo A."/>
            <person name="Mondo S."/>
            <person name="Calhoun S."/>
            <person name="Riley R."/>
            <person name="Ohm R."/>
            <person name="LaButti K."/>
            <person name="Andreopoulos B."/>
            <person name="Pangilinan J."/>
            <person name="Nolan M."/>
            <person name="Tritt A."/>
            <person name="Clum A."/>
            <person name="Lipzen A."/>
            <person name="Daum C."/>
            <person name="Barry K."/>
            <person name="Grigoriev I.V."/>
            <person name="Vilgalys R."/>
        </authorList>
    </citation>
    <scope>NUCLEOTIDE SEQUENCE</scope>
    <source>
        <strain evidence="2">PMI_201</strain>
    </source>
</reference>
<comment type="caution">
    <text evidence="2">The sequence shown here is derived from an EMBL/GenBank/DDBJ whole genome shotgun (WGS) entry which is preliminary data.</text>
</comment>
<evidence type="ECO:0000313" key="3">
    <source>
        <dbReference type="Proteomes" id="UP001201262"/>
    </source>
</evidence>
<name>A0AAD4PTT4_9EURO</name>
<protein>
    <submittedName>
        <fullName evidence="2">Uncharacterized protein</fullName>
    </submittedName>
</protein>
<organism evidence="2 3">
    <name type="scientific">Talaromyces proteolyticus</name>
    <dbReference type="NCBI Taxonomy" id="1131652"/>
    <lineage>
        <taxon>Eukaryota</taxon>
        <taxon>Fungi</taxon>
        <taxon>Dikarya</taxon>
        <taxon>Ascomycota</taxon>
        <taxon>Pezizomycotina</taxon>
        <taxon>Eurotiomycetes</taxon>
        <taxon>Eurotiomycetidae</taxon>
        <taxon>Eurotiales</taxon>
        <taxon>Trichocomaceae</taxon>
        <taxon>Talaromyces</taxon>
        <taxon>Talaromyces sect. Bacilispori</taxon>
    </lineage>
</organism>
<dbReference type="GeneID" id="70251869"/>
<dbReference type="EMBL" id="JAJTJA010000016">
    <property type="protein sequence ID" value="KAH8689209.1"/>
    <property type="molecule type" value="Genomic_DNA"/>
</dbReference>
<keyword evidence="3" id="KW-1185">Reference proteome</keyword>
<accession>A0AAD4PTT4</accession>
<feature type="region of interest" description="Disordered" evidence="1">
    <location>
        <begin position="750"/>
        <end position="773"/>
    </location>
</feature>
<gene>
    <name evidence="2" type="ORF">BGW36DRAFT_442496</name>
</gene>
<proteinExistence type="predicted"/>
<dbReference type="Proteomes" id="UP001201262">
    <property type="component" value="Unassembled WGS sequence"/>
</dbReference>
<evidence type="ECO:0000313" key="2">
    <source>
        <dbReference type="EMBL" id="KAH8689209.1"/>
    </source>
</evidence>
<sequence>MVRKTWKTLIEKWPKLLAGPPEKRTEFVNAILADSVNEDVIYIRTNYQQPPGRMIDFRSLKSIKSLAVMRNVAKVATAIQLHGIAESEPCRCCKGEDTEKIKRTEARTVDPPFVACIRLKGEQLGRCANCVFLREDCDYGKKEQQQASLHISREVRTISRGVQNADKRSRPKTRKIGEIENSGDQPMDIDDVEYTQDSSVIQSHPRKRNKGEIENPEDHQPMEIDDTEYIQSSSKIRSQNFPGRYVVLKDLVLPRPPLELQERAEEVEGDLQALNSRDMNDLGEYPIVDLNASFEVFKNEERHIWKTALQKDVSPALLVKPSGSLHSPIAHRLNQSSLTTVHPENGVTADSSNACIAMIMGNTYENETLLFDHVHRRGDSKSEAIEKYHSQILNTHENFTNGISDSMRAKVELVYGVKAQQRLIKTKEFVVLPLWGDFKDVVILLSKESNHANADPRYRFRRIMLCAIHPHHIFYCHRNPSKIAKQDKLMEAAALMSGMLHIWKRDYYFKKLWWCTVHPGAKTKEMKAHLEALLAGLQPLQLTILEIDASESITEDSILGGEWHDYFAKLPHSNQALRNLIPFALDALEACQPADSFSWETPTDLPEPVLNWFVGQKEILFSKSSISNFVDVAKYLTPIVLAQGQPNNLHDLFRRILVHQRDTLSTIKGKHQENFHSRFDGQKVSGLVCEQCGTPAVKADDKPRWAVNMPGCYIVHERRCKNPECPGSGSKGTFAVPTTIAKKRIYQALSGPALPTPSTGSPSWPRDLHVHSE</sequence>